<evidence type="ECO:0000313" key="2">
    <source>
        <dbReference type="EMBL" id="GFH18150.1"/>
    </source>
</evidence>
<evidence type="ECO:0000313" key="3">
    <source>
        <dbReference type="Proteomes" id="UP000485058"/>
    </source>
</evidence>
<sequence length="99" mass="10350">MAVAAGLAALGCGCLRCCLIWAACGAEDLGRPAQHSHACITLHEGCYVSQELVVRELVFKPLNPFSPKAGCKLSLLAPRQPPGVPCAPERVAASATRPR</sequence>
<comment type="caution">
    <text evidence="2">The sequence shown here is derived from an EMBL/GenBank/DDBJ whole genome shotgun (WGS) entry which is preliminary data.</text>
</comment>
<evidence type="ECO:0000256" key="1">
    <source>
        <dbReference type="SAM" id="SignalP"/>
    </source>
</evidence>
<protein>
    <recommendedName>
        <fullName evidence="4">Secreted protein</fullName>
    </recommendedName>
</protein>
<proteinExistence type="predicted"/>
<reference evidence="2 3" key="1">
    <citation type="submission" date="2020-02" db="EMBL/GenBank/DDBJ databases">
        <title>Draft genome sequence of Haematococcus lacustris strain NIES-144.</title>
        <authorList>
            <person name="Morimoto D."/>
            <person name="Nakagawa S."/>
            <person name="Yoshida T."/>
            <person name="Sawayama S."/>
        </authorList>
    </citation>
    <scope>NUCLEOTIDE SEQUENCE [LARGE SCALE GENOMIC DNA]</scope>
    <source>
        <strain evidence="2 3">NIES-144</strain>
    </source>
</reference>
<feature type="chain" id="PRO_5025507588" description="Secreted protein" evidence="1">
    <location>
        <begin position="27"/>
        <end position="99"/>
    </location>
</feature>
<name>A0A699Z9Q0_HAELA</name>
<organism evidence="2 3">
    <name type="scientific">Haematococcus lacustris</name>
    <name type="common">Green alga</name>
    <name type="synonym">Haematococcus pluvialis</name>
    <dbReference type="NCBI Taxonomy" id="44745"/>
    <lineage>
        <taxon>Eukaryota</taxon>
        <taxon>Viridiplantae</taxon>
        <taxon>Chlorophyta</taxon>
        <taxon>core chlorophytes</taxon>
        <taxon>Chlorophyceae</taxon>
        <taxon>CS clade</taxon>
        <taxon>Chlamydomonadales</taxon>
        <taxon>Haematococcaceae</taxon>
        <taxon>Haematococcus</taxon>
    </lineage>
</organism>
<dbReference type="AlphaFoldDB" id="A0A699Z9Q0"/>
<keyword evidence="1" id="KW-0732">Signal</keyword>
<accession>A0A699Z9Q0</accession>
<gene>
    <name evidence="2" type="ORF">HaLaN_14901</name>
</gene>
<evidence type="ECO:0008006" key="4">
    <source>
        <dbReference type="Google" id="ProtNLM"/>
    </source>
</evidence>
<dbReference type="EMBL" id="BLLF01001254">
    <property type="protein sequence ID" value="GFH18150.1"/>
    <property type="molecule type" value="Genomic_DNA"/>
</dbReference>
<dbReference type="Proteomes" id="UP000485058">
    <property type="component" value="Unassembled WGS sequence"/>
</dbReference>
<feature type="signal peptide" evidence="1">
    <location>
        <begin position="1"/>
        <end position="26"/>
    </location>
</feature>
<keyword evidence="3" id="KW-1185">Reference proteome</keyword>